<dbReference type="Proteomes" id="UP000319663">
    <property type="component" value="Unassembled WGS sequence"/>
</dbReference>
<keyword evidence="8" id="KW-1185">Reference proteome</keyword>
<keyword evidence="7" id="KW-0436">Ligase</keyword>
<evidence type="ECO:0000259" key="6">
    <source>
        <dbReference type="PROSITE" id="PS50089"/>
    </source>
</evidence>
<dbReference type="AlphaFoldDB" id="A0A507R2N4"/>
<dbReference type="GO" id="GO:0032183">
    <property type="term" value="F:SUMO binding"/>
    <property type="evidence" value="ECO:0007669"/>
    <property type="project" value="TreeGrafter"/>
</dbReference>
<dbReference type="GO" id="GO:0061630">
    <property type="term" value="F:ubiquitin protein ligase activity"/>
    <property type="evidence" value="ECO:0007669"/>
    <property type="project" value="InterPro"/>
</dbReference>
<name>A0A507R2N4_MONPU</name>
<dbReference type="STRING" id="5098.A0A507R2N4"/>
<reference evidence="7 8" key="1">
    <citation type="submission" date="2019-06" db="EMBL/GenBank/DDBJ databases">
        <title>Wine fermentation using esterase from Monascus purpureus.</title>
        <authorList>
            <person name="Geng C."/>
            <person name="Zhang Y."/>
        </authorList>
    </citation>
    <scope>NUCLEOTIDE SEQUENCE [LARGE SCALE GENOMIC DNA]</scope>
    <source>
        <strain evidence="7">HQ1</strain>
    </source>
</reference>
<dbReference type="GO" id="GO:0033768">
    <property type="term" value="C:SUMO-targeted ubiquitin ligase complex"/>
    <property type="evidence" value="ECO:0007669"/>
    <property type="project" value="TreeGrafter"/>
</dbReference>
<dbReference type="Pfam" id="PF13923">
    <property type="entry name" value="zf-C3HC4_2"/>
    <property type="match status" value="1"/>
</dbReference>
<feature type="region of interest" description="Disordered" evidence="5">
    <location>
        <begin position="1"/>
        <end position="106"/>
    </location>
</feature>
<evidence type="ECO:0000313" key="7">
    <source>
        <dbReference type="EMBL" id="TQB75328.1"/>
    </source>
</evidence>
<dbReference type="InterPro" id="IPR001841">
    <property type="entry name" value="Znf_RING"/>
</dbReference>
<dbReference type="PROSITE" id="PS50089">
    <property type="entry name" value="ZF_RING_2"/>
    <property type="match status" value="1"/>
</dbReference>
<evidence type="ECO:0000256" key="3">
    <source>
        <dbReference type="ARBA" id="ARBA00022833"/>
    </source>
</evidence>
<comment type="caution">
    <text evidence="7">The sequence shown here is derived from an EMBL/GenBank/DDBJ whole genome shotgun (WGS) entry which is preliminary data.</text>
</comment>
<dbReference type="InterPro" id="IPR013083">
    <property type="entry name" value="Znf_RING/FYVE/PHD"/>
</dbReference>
<proteinExistence type="predicted"/>
<dbReference type="SUPFAM" id="SSF57850">
    <property type="entry name" value="RING/U-box"/>
    <property type="match status" value="1"/>
</dbReference>
<dbReference type="PROSITE" id="PS00518">
    <property type="entry name" value="ZF_RING_1"/>
    <property type="match status" value="1"/>
</dbReference>
<organism evidence="7 8">
    <name type="scientific">Monascus purpureus</name>
    <name type="common">Red mold</name>
    <name type="synonym">Monascus anka</name>
    <dbReference type="NCBI Taxonomy" id="5098"/>
    <lineage>
        <taxon>Eukaryota</taxon>
        <taxon>Fungi</taxon>
        <taxon>Dikarya</taxon>
        <taxon>Ascomycota</taxon>
        <taxon>Pezizomycotina</taxon>
        <taxon>Eurotiomycetes</taxon>
        <taxon>Eurotiomycetidae</taxon>
        <taxon>Eurotiales</taxon>
        <taxon>Aspergillaceae</taxon>
        <taxon>Monascus</taxon>
    </lineage>
</organism>
<dbReference type="InterPro" id="IPR017907">
    <property type="entry name" value="Znf_RING_CS"/>
</dbReference>
<dbReference type="OrthoDB" id="6270329at2759"/>
<dbReference type="GO" id="GO:0008270">
    <property type="term" value="F:zinc ion binding"/>
    <property type="evidence" value="ECO:0007669"/>
    <property type="project" value="UniProtKB-KW"/>
</dbReference>
<evidence type="ECO:0000256" key="4">
    <source>
        <dbReference type="PROSITE-ProRule" id="PRU00175"/>
    </source>
</evidence>
<dbReference type="EMBL" id="VIFY01000021">
    <property type="protein sequence ID" value="TQB75328.1"/>
    <property type="molecule type" value="Genomic_DNA"/>
</dbReference>
<gene>
    <name evidence="7" type="primary">SLX8</name>
    <name evidence="7" type="ORF">MPDQ_003305</name>
</gene>
<feature type="domain" description="RING-type" evidence="6">
    <location>
        <begin position="115"/>
        <end position="165"/>
    </location>
</feature>
<accession>A0A507R2N4</accession>
<dbReference type="SMART" id="SM00184">
    <property type="entry name" value="RING"/>
    <property type="match status" value="1"/>
</dbReference>
<keyword evidence="3" id="KW-0862">Zinc</keyword>
<feature type="compositionally biased region" description="Basic and acidic residues" evidence="5">
    <location>
        <begin position="87"/>
        <end position="106"/>
    </location>
</feature>
<dbReference type="Gene3D" id="3.30.40.10">
    <property type="entry name" value="Zinc/RING finger domain, C3HC4 (zinc finger)"/>
    <property type="match status" value="1"/>
</dbReference>
<sequence>MDASSPSVVDLTSTYTQNQTPPQYRRTFSEPNSSNENRGTKRRRLSQSSTGQSTSSGNRLQTGEETVESIDLTEVEGPSALKKALSKQREDAVKAQKRSDEDEKEGRSVLLSYRCPVCMDILTDATTTICGHLFCHECIINTLRFSEGQRVDSPGKGRGTCPVCRKSLTQNDTSGPKRNLVPLQLKLKKREAAVPESA</sequence>
<feature type="compositionally biased region" description="Acidic residues" evidence="5">
    <location>
        <begin position="65"/>
        <end position="74"/>
    </location>
</feature>
<dbReference type="GO" id="GO:0140082">
    <property type="term" value="F:SUMO-ubiquitin ligase activity"/>
    <property type="evidence" value="ECO:0007669"/>
    <property type="project" value="TreeGrafter"/>
</dbReference>
<keyword evidence="1" id="KW-0479">Metal-binding</keyword>
<keyword evidence="2 4" id="KW-0863">Zinc-finger</keyword>
<evidence type="ECO:0000256" key="1">
    <source>
        <dbReference type="ARBA" id="ARBA00022723"/>
    </source>
</evidence>
<evidence type="ECO:0000313" key="8">
    <source>
        <dbReference type="Proteomes" id="UP000319663"/>
    </source>
</evidence>
<dbReference type="PANTHER" id="PTHR47094:SF1">
    <property type="entry name" value="RING-TYPE E3 UBIQUITIN TRANSFERASE"/>
    <property type="match status" value="1"/>
</dbReference>
<dbReference type="GO" id="GO:0006511">
    <property type="term" value="P:ubiquitin-dependent protein catabolic process"/>
    <property type="evidence" value="ECO:0007669"/>
    <property type="project" value="TreeGrafter"/>
</dbReference>
<feature type="compositionally biased region" description="Low complexity" evidence="5">
    <location>
        <begin position="46"/>
        <end position="57"/>
    </location>
</feature>
<protein>
    <submittedName>
        <fullName evidence="7">SUMO-targeted ubiquitin ligase complex subunit slx8</fullName>
    </submittedName>
</protein>
<dbReference type="GO" id="GO:0016874">
    <property type="term" value="F:ligase activity"/>
    <property type="evidence" value="ECO:0007669"/>
    <property type="project" value="UniProtKB-KW"/>
</dbReference>
<dbReference type="PANTHER" id="PTHR47094">
    <property type="entry name" value="ELFLESS, ISOFORM B"/>
    <property type="match status" value="1"/>
</dbReference>
<dbReference type="InterPro" id="IPR049627">
    <property type="entry name" value="SLX8"/>
</dbReference>
<feature type="compositionally biased region" description="Polar residues" evidence="5">
    <location>
        <begin position="1"/>
        <end position="22"/>
    </location>
</feature>
<evidence type="ECO:0000256" key="5">
    <source>
        <dbReference type="SAM" id="MobiDB-lite"/>
    </source>
</evidence>
<evidence type="ECO:0000256" key="2">
    <source>
        <dbReference type="ARBA" id="ARBA00022771"/>
    </source>
</evidence>